<dbReference type="Gene3D" id="3.80.10.10">
    <property type="entry name" value="Ribonuclease Inhibitor"/>
    <property type="match status" value="3"/>
</dbReference>
<reference evidence="5 6" key="1">
    <citation type="journal article" date="2014" name="Genome Biol. Evol.">
        <title>The secreted proteins of Achlya hypogyna and Thraustotheca clavata identify the ancestral oomycete secretome and reveal gene acquisitions by horizontal gene transfer.</title>
        <authorList>
            <person name="Misner I."/>
            <person name="Blouin N."/>
            <person name="Leonard G."/>
            <person name="Richards T.A."/>
            <person name="Lane C.E."/>
        </authorList>
    </citation>
    <scope>NUCLEOTIDE SEQUENCE [LARGE SCALE GENOMIC DNA]</scope>
    <source>
        <strain evidence="5 6">ATCC 48635</strain>
    </source>
</reference>
<dbReference type="Pfam" id="PF23598">
    <property type="entry name" value="LRR_14"/>
    <property type="match status" value="1"/>
</dbReference>
<dbReference type="EMBL" id="JNBR01001522">
    <property type="protein sequence ID" value="OQR86273.1"/>
    <property type="molecule type" value="Genomic_DNA"/>
</dbReference>
<dbReference type="SUPFAM" id="SSF52058">
    <property type="entry name" value="L domain-like"/>
    <property type="match status" value="1"/>
</dbReference>
<dbReference type="InterPro" id="IPR001611">
    <property type="entry name" value="Leu-rich_rpt"/>
</dbReference>
<comment type="caution">
    <text evidence="5">The sequence shown here is derived from an EMBL/GenBank/DDBJ whole genome shotgun (WGS) entry which is preliminary data.</text>
</comment>
<organism evidence="5 6">
    <name type="scientific">Achlya hypogyna</name>
    <name type="common">Oomycete</name>
    <name type="synonym">Protoachlya hypogyna</name>
    <dbReference type="NCBI Taxonomy" id="1202772"/>
    <lineage>
        <taxon>Eukaryota</taxon>
        <taxon>Sar</taxon>
        <taxon>Stramenopiles</taxon>
        <taxon>Oomycota</taxon>
        <taxon>Saprolegniomycetes</taxon>
        <taxon>Saprolegniales</taxon>
        <taxon>Achlyaceae</taxon>
        <taxon>Achlya</taxon>
    </lineage>
</organism>
<evidence type="ECO:0000256" key="1">
    <source>
        <dbReference type="ARBA" id="ARBA00022614"/>
    </source>
</evidence>
<proteinExistence type="predicted"/>
<feature type="compositionally biased region" description="Acidic residues" evidence="3">
    <location>
        <begin position="1336"/>
        <end position="1349"/>
    </location>
</feature>
<gene>
    <name evidence="5" type="ORF">ACHHYP_10798</name>
</gene>
<protein>
    <recommendedName>
        <fullName evidence="4">Disease resistance R13L4/SHOC-2-like LRR domain-containing protein</fullName>
    </recommendedName>
</protein>
<evidence type="ECO:0000313" key="6">
    <source>
        <dbReference type="Proteomes" id="UP000243579"/>
    </source>
</evidence>
<dbReference type="PANTHER" id="PTHR48051:SF1">
    <property type="entry name" value="RAS SUPPRESSOR PROTEIN 1"/>
    <property type="match status" value="1"/>
</dbReference>
<feature type="region of interest" description="Disordered" evidence="3">
    <location>
        <begin position="350"/>
        <end position="389"/>
    </location>
</feature>
<keyword evidence="6" id="KW-1185">Reference proteome</keyword>
<dbReference type="InterPro" id="IPR055414">
    <property type="entry name" value="LRR_R13L4/SHOC2-like"/>
</dbReference>
<dbReference type="PROSITE" id="PS51450">
    <property type="entry name" value="LRR"/>
    <property type="match status" value="4"/>
</dbReference>
<dbReference type="Pfam" id="PF00560">
    <property type="entry name" value="LRR_1"/>
    <property type="match status" value="1"/>
</dbReference>
<dbReference type="SMART" id="SM00369">
    <property type="entry name" value="LRR_TYP"/>
    <property type="match status" value="12"/>
</dbReference>
<dbReference type="InterPro" id="IPR003591">
    <property type="entry name" value="Leu-rich_rpt_typical-subtyp"/>
</dbReference>
<keyword evidence="2" id="KW-0677">Repeat</keyword>
<dbReference type="Proteomes" id="UP000243579">
    <property type="component" value="Unassembled WGS sequence"/>
</dbReference>
<evidence type="ECO:0000256" key="3">
    <source>
        <dbReference type="SAM" id="MobiDB-lite"/>
    </source>
</evidence>
<dbReference type="InterPro" id="IPR050216">
    <property type="entry name" value="LRR_domain-containing"/>
</dbReference>
<dbReference type="PANTHER" id="PTHR48051">
    <property type="match status" value="1"/>
</dbReference>
<feature type="compositionally biased region" description="Acidic residues" evidence="3">
    <location>
        <begin position="1359"/>
        <end position="1371"/>
    </location>
</feature>
<dbReference type="STRING" id="1202772.A0A1V9YKM0"/>
<feature type="region of interest" description="Disordered" evidence="3">
    <location>
        <begin position="1319"/>
        <end position="1397"/>
    </location>
</feature>
<evidence type="ECO:0000313" key="5">
    <source>
        <dbReference type="EMBL" id="OQR86273.1"/>
    </source>
</evidence>
<dbReference type="SUPFAM" id="SSF52047">
    <property type="entry name" value="RNI-like"/>
    <property type="match status" value="1"/>
</dbReference>
<feature type="domain" description="Disease resistance R13L4/SHOC-2-like LRR" evidence="4">
    <location>
        <begin position="417"/>
        <end position="501"/>
    </location>
</feature>
<dbReference type="InterPro" id="IPR032675">
    <property type="entry name" value="LRR_dom_sf"/>
</dbReference>
<dbReference type="SMART" id="SM00365">
    <property type="entry name" value="LRR_SD22"/>
    <property type="match status" value="3"/>
</dbReference>
<sequence length="1397" mass="156332">MDDPTTEANVFPFDELCGDSILYRRPDEVAAAHQAAGLKEPVVNIHKEYSATASYAKARETIHTIVANHKAKVLSNNERYIRDQKAEQFKIRFLETRLATTGPPTLNTMAVMIERRRVHAQSTMQNESNPVVVATEKQRGIKTAMCRSYGSGKLDLKALHIDVVPDAIFSTFLLQMARFIKEINISRNEFRELSAGFCAAFPGCETLNATENSIMKVSPAIGDWVELHTLTLDCNKLDTLPDALPPSLVHMSVARNRLVALPAVHRLTRLVTLDLSHNLLTQLPNALQELTLLRSLACAKNHLLSMALLPAPAHPRRRSVRFDETSHDASAPHEWSVSDDPETKASVYFNNKSKQVTRQRPAVLGPDPTTIPLLRLHPPRPEATTSEFSGGWEIVPGARTNYKNHLTGALHTSVPPELDRYDRLVHMKKLNLSGNAIDELPASVGRMHSLETLNVGHNRLSTLPASLCELTKLVHLLAPANCISSLPQGLVSFAALRELDLKLNRLEELPPEVGKLHTLTALDLSSNHLQRVPGSFLQLRRLTTLRLSGNPSLRVPSAAAQTAGLAAIFAEIQNQIYTDARGEPPLPQQLQTGIFDECITTDIHVHRELMELIAAAKTTRCVDFHWRNLKALPQQLFELDKLLELRLTGHDLGRVPPEVALLPQLRLLTLRQNRIAVMDAACVASACAWEELDLENNELSALPESLGLATRLRVLRAGCNRLEALPTTLGTLSQLHTCLVPHNHLTVVPDTVAHLAALQVLDVSNNRIASLSSFDFAACVSLFEFKANRNLLTTLPATIARSNIRDLALYVGAEAAALSSLRSGNLFDIFPVAACGMQHIRRLWMQSNRLLELPIEFGELRTLEMVEFEGNPLRSPPPSILAQGIVDVHVYLQKRLGRVHELQALLAAAPYGFHADHFVPRTRELLTSNIEFLLPEDLRAFERAVDGYVNGAFFDDLDTRGVDLVHRLQAKQYDRAQAARKAVLDDVINLCHLIQAKRCVPRCLKRSDATCRWLDKVDFRYDLTRPWGYAAEDTPCFMLNPKALYDDWEDVPSLLHVIEKRVGRGFKEEKFCHAPDVVADALNNYKGVYGPVGLAHDRVPFRCGCEDMLRKGTRHDPCYKFGWVIVHTLVTHEEAGRRVKEDAQIDAALAQVRSEVHTFLTTTRDGKARLFKEAKKLKVERKQRKKRIKKQLPQLKKAIILRKADLNVAKQKAALDKTVAGDAWTDSDEKLAQATLRGIEEDVAQQEEHVADMAKMMQELKRELRQDFNHYVTEIVDLLLGTTGKEIRERIIHNQRIKAVRKQYRRPWDLEFERFKAKYLDMPPPPSPRDNSEISDVSDQDYDNYEGSESDSVSSVSEVGDDPADKDEELPGNEKADQGGSKEDAAADPDDSDDSDI</sequence>
<dbReference type="OrthoDB" id="676979at2759"/>
<dbReference type="SMART" id="SM00364">
    <property type="entry name" value="LRR_BAC"/>
    <property type="match status" value="10"/>
</dbReference>
<accession>A0A1V9YKM0</accession>
<name>A0A1V9YKM0_ACHHY</name>
<dbReference type="GO" id="GO:0005737">
    <property type="term" value="C:cytoplasm"/>
    <property type="evidence" value="ECO:0007669"/>
    <property type="project" value="TreeGrafter"/>
</dbReference>
<evidence type="ECO:0000256" key="2">
    <source>
        <dbReference type="ARBA" id="ARBA00022737"/>
    </source>
</evidence>
<evidence type="ECO:0000259" key="4">
    <source>
        <dbReference type="Pfam" id="PF23598"/>
    </source>
</evidence>
<feature type="compositionally biased region" description="Acidic residues" evidence="3">
    <location>
        <begin position="1386"/>
        <end position="1397"/>
    </location>
</feature>
<keyword evidence="1" id="KW-0433">Leucine-rich repeat</keyword>
<feature type="compositionally biased region" description="Basic and acidic residues" evidence="3">
    <location>
        <begin position="1372"/>
        <end position="1385"/>
    </location>
</feature>